<gene>
    <name evidence="6" type="ORF">BHU72_12335</name>
</gene>
<dbReference type="OrthoDB" id="9811701at2"/>
<comment type="subcellular location">
    <subcellularLocation>
        <location evidence="1">Membrane</location>
        <topology evidence="1">Multi-pass membrane protein</topology>
    </subcellularLocation>
</comment>
<evidence type="ECO:0008006" key="8">
    <source>
        <dbReference type="Google" id="ProtNLM"/>
    </source>
</evidence>
<evidence type="ECO:0000256" key="5">
    <source>
        <dbReference type="SAM" id="Phobius"/>
    </source>
</evidence>
<evidence type="ECO:0000256" key="1">
    <source>
        <dbReference type="ARBA" id="ARBA00004141"/>
    </source>
</evidence>
<evidence type="ECO:0000256" key="4">
    <source>
        <dbReference type="ARBA" id="ARBA00023136"/>
    </source>
</evidence>
<dbReference type="PANTHER" id="PTHR30249:SF0">
    <property type="entry name" value="PLASTIDAL GLYCOLATE_GLYCERATE TRANSLOCATOR 1, CHLOROPLASTIC"/>
    <property type="match status" value="1"/>
</dbReference>
<keyword evidence="2 5" id="KW-0812">Transmembrane</keyword>
<feature type="transmembrane region" description="Helical" evidence="5">
    <location>
        <begin position="30"/>
        <end position="50"/>
    </location>
</feature>
<feature type="transmembrane region" description="Helical" evidence="5">
    <location>
        <begin position="62"/>
        <end position="79"/>
    </location>
</feature>
<keyword evidence="7" id="KW-1185">Reference proteome</keyword>
<feature type="transmembrane region" description="Helical" evidence="5">
    <location>
        <begin position="91"/>
        <end position="114"/>
    </location>
</feature>
<organism evidence="6 7">
    <name type="scientific">Desulfuribacillus stibiiarsenatis</name>
    <dbReference type="NCBI Taxonomy" id="1390249"/>
    <lineage>
        <taxon>Bacteria</taxon>
        <taxon>Bacillati</taxon>
        <taxon>Bacillota</taxon>
        <taxon>Desulfuribacillia</taxon>
        <taxon>Desulfuribacillales</taxon>
        <taxon>Desulfuribacillaceae</taxon>
        <taxon>Desulfuribacillus</taxon>
    </lineage>
</organism>
<dbReference type="PANTHER" id="PTHR30249">
    <property type="entry name" value="PUTATIVE SEROTONIN TRANSPORTER"/>
    <property type="match status" value="1"/>
</dbReference>
<feature type="transmembrane region" description="Helical" evidence="5">
    <location>
        <begin position="205"/>
        <end position="228"/>
    </location>
</feature>
<feature type="transmembrane region" description="Helical" evidence="5">
    <location>
        <begin position="147"/>
        <end position="167"/>
    </location>
</feature>
<dbReference type="EMBL" id="MJAT01000040">
    <property type="protein sequence ID" value="OEH84185.1"/>
    <property type="molecule type" value="Genomic_DNA"/>
</dbReference>
<dbReference type="Proteomes" id="UP000095255">
    <property type="component" value="Unassembled WGS sequence"/>
</dbReference>
<evidence type="ECO:0000256" key="3">
    <source>
        <dbReference type="ARBA" id="ARBA00022989"/>
    </source>
</evidence>
<dbReference type="InterPro" id="IPR007300">
    <property type="entry name" value="CidB/LrgB"/>
</dbReference>
<evidence type="ECO:0000313" key="6">
    <source>
        <dbReference type="EMBL" id="OEH84185.1"/>
    </source>
</evidence>
<proteinExistence type="predicted"/>
<keyword evidence="4 5" id="KW-0472">Membrane</keyword>
<reference evidence="6 7" key="1">
    <citation type="submission" date="2016-09" db="EMBL/GenBank/DDBJ databases">
        <title>Desulfuribacillus arsenicus sp. nov., an obligately anaerobic, dissimilatory arsenic- and antimonate-reducing bacterium isolated from anoxic sediments.</title>
        <authorList>
            <person name="Abin C.A."/>
            <person name="Hollibaugh J.T."/>
        </authorList>
    </citation>
    <scope>NUCLEOTIDE SEQUENCE [LARGE SCALE GENOMIC DNA]</scope>
    <source>
        <strain evidence="6 7">MLFW-2</strain>
    </source>
</reference>
<evidence type="ECO:0000313" key="7">
    <source>
        <dbReference type="Proteomes" id="UP000095255"/>
    </source>
</evidence>
<sequence length="229" mass="24338">MISILTLFSISLTVLAYILSLRIGSRYPNPFTTPVFLGTAMIISTFLLLGLTYETYKPAREIITFFLGPATVALAIPLYKRFAALKKHWLPALTGVVYGTIIAILCAASLSYVFHFNRDMTLAMITKGVTVPIALEITHIFQGDPALAAAFVVATGTAGTMLGPWLMDVLKISDPMARGVAMGTIAHGQGTAAAMREGELQGAMAGVAMGVAAIFTAFIAPILLPFLLP</sequence>
<dbReference type="Pfam" id="PF04172">
    <property type="entry name" value="LrgB"/>
    <property type="match status" value="1"/>
</dbReference>
<comment type="caution">
    <text evidence="6">The sequence shown here is derived from an EMBL/GenBank/DDBJ whole genome shotgun (WGS) entry which is preliminary data.</text>
</comment>
<keyword evidence="3 5" id="KW-1133">Transmembrane helix</keyword>
<dbReference type="STRING" id="1390249.BHU72_12335"/>
<evidence type="ECO:0000256" key="2">
    <source>
        <dbReference type="ARBA" id="ARBA00022692"/>
    </source>
</evidence>
<dbReference type="GO" id="GO:0016020">
    <property type="term" value="C:membrane"/>
    <property type="evidence" value="ECO:0007669"/>
    <property type="project" value="UniProtKB-SubCell"/>
</dbReference>
<protein>
    <recommendedName>
        <fullName evidence="8">Murein hydrolase effector protein LrgB</fullName>
    </recommendedName>
</protein>
<dbReference type="AlphaFoldDB" id="A0A1E5L226"/>
<name>A0A1E5L226_9FIRM</name>
<accession>A0A1E5L226</accession>